<evidence type="ECO:0000259" key="3">
    <source>
        <dbReference type="Pfam" id="PF13116"/>
    </source>
</evidence>
<feature type="compositionally biased region" description="Low complexity" evidence="1">
    <location>
        <begin position="309"/>
        <end position="324"/>
    </location>
</feature>
<evidence type="ECO:0000313" key="5">
    <source>
        <dbReference type="Proteomes" id="UP000095672"/>
    </source>
</evidence>
<feature type="domain" description="YhdP central" evidence="3">
    <location>
        <begin position="7"/>
        <end position="1366"/>
    </location>
</feature>
<keyword evidence="2" id="KW-0812">Transmembrane</keyword>
<organism evidence="4 5">
    <name type="scientific">Microbulbifer aggregans</name>
    <dbReference type="NCBI Taxonomy" id="1769779"/>
    <lineage>
        <taxon>Bacteria</taxon>
        <taxon>Pseudomonadati</taxon>
        <taxon>Pseudomonadota</taxon>
        <taxon>Gammaproteobacteria</taxon>
        <taxon>Cellvibrionales</taxon>
        <taxon>Microbulbiferaceae</taxon>
        <taxon>Microbulbifer</taxon>
    </lineage>
</organism>
<keyword evidence="2" id="KW-0472">Membrane</keyword>
<gene>
    <name evidence="4" type="ORF">AUP74_00013</name>
</gene>
<feature type="transmembrane region" description="Helical" evidence="2">
    <location>
        <begin position="1320"/>
        <end position="1339"/>
    </location>
</feature>
<feature type="region of interest" description="Disordered" evidence="1">
    <location>
        <begin position="1048"/>
        <end position="1077"/>
    </location>
</feature>
<dbReference type="KEGG" id="micc:AUP74_00013"/>
<proteinExistence type="predicted"/>
<evidence type="ECO:0000256" key="2">
    <source>
        <dbReference type="SAM" id="Phobius"/>
    </source>
</evidence>
<feature type="compositionally biased region" description="Basic and acidic residues" evidence="1">
    <location>
        <begin position="1390"/>
        <end position="1403"/>
    </location>
</feature>
<dbReference type="EMBL" id="CP014143">
    <property type="protein sequence ID" value="AOS95493.1"/>
    <property type="molecule type" value="Genomic_DNA"/>
</dbReference>
<dbReference type="PANTHER" id="PTHR38690">
    <property type="entry name" value="PROTEASE-RELATED"/>
    <property type="match status" value="1"/>
</dbReference>
<dbReference type="STRING" id="1769779.AUP74_00013"/>
<dbReference type="InterPro" id="IPR025263">
    <property type="entry name" value="YhdP_central"/>
</dbReference>
<feature type="region of interest" description="Disordered" evidence="1">
    <location>
        <begin position="307"/>
        <end position="330"/>
    </location>
</feature>
<evidence type="ECO:0000313" key="4">
    <source>
        <dbReference type="EMBL" id="AOS95493.1"/>
    </source>
</evidence>
<dbReference type="RefSeq" id="WP_069945770.1">
    <property type="nucleotide sequence ID" value="NZ_CP014143.1"/>
</dbReference>
<feature type="region of interest" description="Disordered" evidence="1">
    <location>
        <begin position="1372"/>
        <end position="1420"/>
    </location>
</feature>
<dbReference type="PANTHER" id="PTHR38690:SF1">
    <property type="entry name" value="PROTEASE"/>
    <property type="match status" value="1"/>
</dbReference>
<evidence type="ECO:0000256" key="1">
    <source>
        <dbReference type="SAM" id="MobiDB-lite"/>
    </source>
</evidence>
<protein>
    <recommendedName>
        <fullName evidence="3">YhdP central domain-containing protein</fullName>
    </recommendedName>
</protein>
<accession>A0A1C9W2W8</accession>
<dbReference type="OrthoDB" id="9762238at2"/>
<keyword evidence="5" id="KW-1185">Reference proteome</keyword>
<reference evidence="5" key="1">
    <citation type="submission" date="2016-01" db="EMBL/GenBank/DDBJ databases">
        <title>Complete genome sequence of Microbulbifer sp. CCB-MM1, a halophile isolated from Matang Mangrove Forest, Perak.</title>
        <authorList>
            <person name="Moh T.H."/>
            <person name="Dinesh B."/>
            <person name="Lau N.-S."/>
            <person name="Go F."/>
            <person name="Alexander Chong S.-C."/>
        </authorList>
    </citation>
    <scope>NUCLEOTIDE SEQUENCE [LARGE SCALE GENOMIC DNA]</scope>
    <source>
        <strain evidence="5">CCB-MM1</strain>
    </source>
</reference>
<name>A0A1C9W2W8_9GAMM</name>
<dbReference type="PATRIC" id="fig|1769779.3.peg.13"/>
<keyword evidence="2" id="KW-1133">Transmembrane helix</keyword>
<sequence>MARLLLMVRWLARKFWLLVVTLVICLAILVQTGRMLSPHVQEFRPQISAWFSERLGVPVQVERLSLRWQALEVALQLDGLRLGEDGEMQMGYGLFHLDLLASLWNRDLVWKNLRVHEFRAGVHRDGAGRWQLDGFPAAAIPSGEGAVSRQVGDPARLFRLGPKIDIRDVSLSVRLDDGQLAQLHLPQVLLENSGDFHRLIGKAFISRAGTESASEEKQSVAEQETLRLILEGRGDARDSENFRLRGYLQLNELLVDADIVDLLQQLTPLPEHYHWRGPKLARGSLWLDGSNSAYQLRGHLGLAQSGVNQAAAEPAQQPSQTPASADEKDPATGIALAPLSSISGDLSGDWRPGQSWRVALQDVQIGWRELEVPTFNLQADGSVEAGFSLAIDTIDLAAWSGILTRMELLRGPADEWLRALEPSGRLHDVRFSRAEDGQIALTAGLQDIVAAAHKGAPAVQHLDGFLHMQGGRGAVVLDASEGFKLHFPKLYERPFSLDSARGTLAWRVNRESNSVQVYSGPLSLRGAIGEIDGQFLLELPFKPHTRAAALTLALGLREAPVTAQRLLVPFTTSDQLREWLRGAVGPDNPGQIARAGFVYRGYAYKDGDNATLLALGEHPERQTVQLAADIREADLLFAEGWPRAQAIEAHLKIDDRNTLVNAPSARLWGLNARNIEVGITPDAAGDGAILGVRARASGPASDGLRLLRESPLRERVGEAFDHWRLDGTINGTLTLQQPLGGAELAPHQTVQVDLQQADLLMEHLDLRVHNLDGQVRYDSDSGLAGSQFQGQLWGRGLTAEITHPEEGGLRDTQVVILGNATTDTVREWSGRPELGWMQGELDYRALVTIPAAERALPYSAVFQLTSDLAGVEVNLPAPLGKPSARRSDFVLRVPIGAEGNLYHLSYGEHLQGQFWQVDGKLDRGSIALNAQAQLPADRELAVTGDLSNIDFPRWRELLQVYGSDMPAENGDDTAAEQNPMPIRLDLSTDRLVLGAASVEHIHVQGRGLGADWQLNFDSEMAAGHLSGVLGAETPMQVELRHLRLPAPGEDEQQSAQGAAVTSAADQGGSGEAQSPVAEDPLAGFDFTQLPHMDFSTDSLWVGEEDYGLWSFRVRPSAERLVVSDIIGAARGVRVEGRGEGPNRLGAQLMWMRDSDGRESSQFIGRLSAEDLADVQRASGQEPLIESRSATFDTALRWDGSPAQLNPQKLTGDLKVDIRDGRFLRASDNAGSALLRLLSLFNFDTWARRLRLDFSDLYQSGMAFDQVRGEVFFEGDGRLLIAVPIQVEGPTSELQMAGRVNLKQENLDLTLVATLPVGNNLALIAALAGGLPAAAGVYLISKAFKKQVNNVASVSYRISGDWEEPDVRFDKLFDGDGATRQGSEAEQQGRLIREPEMPADRVDNVKQPAERGVTSTSHPAT</sequence>
<dbReference type="Proteomes" id="UP000095672">
    <property type="component" value="Chromosome"/>
</dbReference>
<dbReference type="InterPro" id="IPR011836">
    <property type="entry name" value="YhdP"/>
</dbReference>
<dbReference type="Pfam" id="PF13116">
    <property type="entry name" value="YhdP"/>
    <property type="match status" value="1"/>
</dbReference>